<dbReference type="InterPro" id="IPR004923">
    <property type="entry name" value="FTR1/Fip1/EfeU"/>
</dbReference>
<evidence type="ECO:0000256" key="4">
    <source>
        <dbReference type="ARBA" id="ARBA00022989"/>
    </source>
</evidence>
<feature type="transmembrane region" description="Helical" evidence="7">
    <location>
        <begin position="191"/>
        <end position="211"/>
    </location>
</feature>
<organism evidence="8 9">
    <name type="scientific">Candidatus Neomicrothrix parvicella RN1</name>
    <dbReference type="NCBI Taxonomy" id="1229780"/>
    <lineage>
        <taxon>Bacteria</taxon>
        <taxon>Bacillati</taxon>
        <taxon>Actinomycetota</taxon>
        <taxon>Acidimicrobiia</taxon>
        <taxon>Acidimicrobiales</taxon>
        <taxon>Microthrixaceae</taxon>
        <taxon>Candidatus Neomicrothrix</taxon>
    </lineage>
</organism>
<keyword evidence="9" id="KW-1185">Reference proteome</keyword>
<feature type="transmembrane region" description="Helical" evidence="7">
    <location>
        <begin position="121"/>
        <end position="138"/>
    </location>
</feature>
<dbReference type="EMBL" id="CANL01000034">
    <property type="protein sequence ID" value="CCM64439.1"/>
    <property type="molecule type" value="Genomic_DNA"/>
</dbReference>
<feature type="transmembrane region" description="Helical" evidence="7">
    <location>
        <begin position="253"/>
        <end position="273"/>
    </location>
</feature>
<feature type="region of interest" description="Disordered" evidence="6">
    <location>
        <begin position="282"/>
        <end position="311"/>
    </location>
</feature>
<dbReference type="STRING" id="1229780.BN381_40053"/>
<sequence length="311" mass="32528">MCNPAVDQLEAQRVFQTFLTGLREGLEAALVVSILLTFLVRGDHRDRIPALWAGVGVAIAVSFGFGAVLHFTSANMSFEAQEAFGGILSIVAVGFVTWMVFWMKRASRTIKGDLTHKMEAALKLGASGVFLAALLAVGREGLETALFLYPTLQAQGSGIGPALGAVLGIATAVGIGFLLYRGAVNLNLATFFKVTGAGLIVIAAGVLAYGVHDLQEAAILPGLNTLAWDINGWDITSWYGTLLKGIFNVGPQMTVLEVITYVAYLVPTMVLFLRPLPASDTGSTSSAPGEHTATAAPTLTPPTTVPAGGHS</sequence>
<dbReference type="PANTHER" id="PTHR31632">
    <property type="entry name" value="IRON TRANSPORTER FTH1"/>
    <property type="match status" value="1"/>
</dbReference>
<evidence type="ECO:0000256" key="6">
    <source>
        <dbReference type="SAM" id="MobiDB-lite"/>
    </source>
</evidence>
<evidence type="ECO:0000313" key="8">
    <source>
        <dbReference type="EMBL" id="CCM64439.1"/>
    </source>
</evidence>
<dbReference type="eggNOG" id="COG0672">
    <property type="taxonomic scope" value="Bacteria"/>
</dbReference>
<feature type="transmembrane region" description="Helical" evidence="7">
    <location>
        <begin position="158"/>
        <end position="179"/>
    </location>
</feature>
<dbReference type="AlphaFoldDB" id="R4Z0K1"/>
<keyword evidence="4 7" id="KW-1133">Transmembrane helix</keyword>
<comment type="subcellular location">
    <subcellularLocation>
        <location evidence="1">Membrane</location>
        <topology evidence="1">Multi-pass membrane protein</topology>
    </subcellularLocation>
</comment>
<dbReference type="HOGENOM" id="CLU_077905_0_0_11"/>
<dbReference type="GO" id="GO:0033573">
    <property type="term" value="C:high-affinity iron permease complex"/>
    <property type="evidence" value="ECO:0007669"/>
    <property type="project" value="InterPro"/>
</dbReference>
<comment type="similarity">
    <text evidence="2">Belongs to the oxidase-dependent Fe transporter (OFeT) (TC 9.A.10.1) family.</text>
</comment>
<keyword evidence="3 7" id="KW-0812">Transmembrane</keyword>
<dbReference type="Proteomes" id="UP000018291">
    <property type="component" value="Unassembled WGS sequence"/>
</dbReference>
<evidence type="ECO:0000256" key="2">
    <source>
        <dbReference type="ARBA" id="ARBA00008333"/>
    </source>
</evidence>
<evidence type="ECO:0000256" key="1">
    <source>
        <dbReference type="ARBA" id="ARBA00004141"/>
    </source>
</evidence>
<dbReference type="Pfam" id="PF03239">
    <property type="entry name" value="FTR1"/>
    <property type="match status" value="1"/>
</dbReference>
<dbReference type="NCBIfam" id="NF041756">
    <property type="entry name" value="EfeU"/>
    <property type="match status" value="1"/>
</dbReference>
<evidence type="ECO:0000256" key="3">
    <source>
        <dbReference type="ARBA" id="ARBA00022692"/>
    </source>
</evidence>
<evidence type="ECO:0000256" key="5">
    <source>
        <dbReference type="ARBA" id="ARBA00023136"/>
    </source>
</evidence>
<accession>R4Z0K1</accession>
<keyword evidence="5 7" id="KW-0472">Membrane</keyword>
<feature type="transmembrane region" description="Helical" evidence="7">
    <location>
        <begin position="25"/>
        <end position="42"/>
    </location>
</feature>
<name>R4Z0K1_9ACTN</name>
<comment type="caution">
    <text evidence="8">The sequence shown here is derived from an EMBL/GenBank/DDBJ whole genome shotgun (WGS) entry which is preliminary data.</text>
</comment>
<dbReference type="PANTHER" id="PTHR31632:SF2">
    <property type="entry name" value="PLASMA MEMBRANE IRON PERMEASE"/>
    <property type="match status" value="1"/>
</dbReference>
<proteinExistence type="inferred from homology"/>
<protein>
    <submittedName>
        <fullName evidence="8">Iron permease FTR1</fullName>
    </submittedName>
</protein>
<reference evidence="8 9" key="1">
    <citation type="journal article" date="2013" name="ISME J.">
        <title>Metabolic model for the filamentous 'Candidatus Microthrix parvicella' based on genomic and metagenomic analyses.</title>
        <authorList>
            <person name="Jon McIlroy S."/>
            <person name="Kristiansen R."/>
            <person name="Albertsen M."/>
            <person name="Michael Karst S."/>
            <person name="Rossetti S."/>
            <person name="Lund Nielsen J."/>
            <person name="Tandoi V."/>
            <person name="James Seviour R."/>
            <person name="Nielsen P.H."/>
        </authorList>
    </citation>
    <scope>NUCLEOTIDE SEQUENCE [LARGE SCALE GENOMIC DNA]</scope>
    <source>
        <strain evidence="8 9">RN1</strain>
    </source>
</reference>
<gene>
    <name evidence="8" type="ORF">BN381_40053</name>
</gene>
<feature type="transmembrane region" description="Helical" evidence="7">
    <location>
        <begin position="49"/>
        <end position="71"/>
    </location>
</feature>
<dbReference type="GO" id="GO:0015093">
    <property type="term" value="F:ferrous iron transmembrane transporter activity"/>
    <property type="evidence" value="ECO:0007669"/>
    <property type="project" value="TreeGrafter"/>
</dbReference>
<evidence type="ECO:0000256" key="7">
    <source>
        <dbReference type="SAM" id="Phobius"/>
    </source>
</evidence>
<feature type="transmembrane region" description="Helical" evidence="7">
    <location>
        <begin position="83"/>
        <end position="101"/>
    </location>
</feature>
<evidence type="ECO:0000313" key="9">
    <source>
        <dbReference type="Proteomes" id="UP000018291"/>
    </source>
</evidence>